<keyword evidence="2" id="KW-1185">Reference proteome</keyword>
<protein>
    <submittedName>
        <fullName evidence="1">Uncharacterized protein</fullName>
    </submittedName>
</protein>
<gene>
    <name evidence="1" type="ORF">GCM10007923_09260</name>
</gene>
<evidence type="ECO:0000313" key="2">
    <source>
        <dbReference type="Proteomes" id="UP001156702"/>
    </source>
</evidence>
<reference evidence="2" key="1">
    <citation type="journal article" date="2019" name="Int. J. Syst. Evol. Microbiol.">
        <title>The Global Catalogue of Microorganisms (GCM) 10K type strain sequencing project: providing services to taxonomists for standard genome sequencing and annotation.</title>
        <authorList>
            <consortium name="The Broad Institute Genomics Platform"/>
            <consortium name="The Broad Institute Genome Sequencing Center for Infectious Disease"/>
            <person name="Wu L."/>
            <person name="Ma J."/>
        </authorList>
    </citation>
    <scope>NUCLEOTIDE SEQUENCE [LARGE SCALE GENOMIC DNA]</scope>
    <source>
        <strain evidence="2">NBRC 102122</strain>
    </source>
</reference>
<dbReference type="RefSeq" id="WP_244765890.1">
    <property type="nucleotide sequence ID" value="NZ_BSOP01000005.1"/>
</dbReference>
<sequence>MFAVTPYIAEREVITTEGRPSRTSWQPCRVVGIDKDDGEYVYIVETVSDGCTFLEREPYVRKVERGNPL</sequence>
<organism evidence="1 2">
    <name type="scientific">Shinella yambaruensis</name>
    <dbReference type="NCBI Taxonomy" id="415996"/>
    <lineage>
        <taxon>Bacteria</taxon>
        <taxon>Pseudomonadati</taxon>
        <taxon>Pseudomonadota</taxon>
        <taxon>Alphaproteobacteria</taxon>
        <taxon>Hyphomicrobiales</taxon>
        <taxon>Rhizobiaceae</taxon>
        <taxon>Shinella</taxon>
    </lineage>
</organism>
<proteinExistence type="predicted"/>
<dbReference type="Proteomes" id="UP001156702">
    <property type="component" value="Unassembled WGS sequence"/>
</dbReference>
<accession>A0ABQ5ZE23</accession>
<evidence type="ECO:0000313" key="1">
    <source>
        <dbReference type="EMBL" id="GLR49721.1"/>
    </source>
</evidence>
<comment type="caution">
    <text evidence="1">The sequence shown here is derived from an EMBL/GenBank/DDBJ whole genome shotgun (WGS) entry which is preliminary data.</text>
</comment>
<dbReference type="EMBL" id="BSOP01000005">
    <property type="protein sequence ID" value="GLR49721.1"/>
    <property type="molecule type" value="Genomic_DNA"/>
</dbReference>
<name>A0ABQ5ZE23_9HYPH</name>